<dbReference type="Gene3D" id="2.60.40.1220">
    <property type="match status" value="1"/>
</dbReference>
<keyword evidence="6" id="KW-1133">Transmembrane helix</keyword>
<feature type="compositionally biased region" description="Polar residues" evidence="5">
    <location>
        <begin position="140"/>
        <end position="149"/>
    </location>
</feature>
<dbReference type="PANTHER" id="PTHR34820">
    <property type="entry name" value="INNER MEMBRANE PROTEIN YEBZ"/>
    <property type="match status" value="1"/>
</dbReference>
<feature type="domain" description="CopC" evidence="7">
    <location>
        <begin position="25"/>
        <end position="117"/>
    </location>
</feature>
<dbReference type="Pfam" id="PF04234">
    <property type="entry name" value="CopC"/>
    <property type="match status" value="1"/>
</dbReference>
<accession>A0A8J3EMX5</accession>
<gene>
    <name evidence="8" type="ORF">GCM10007096_33040</name>
</gene>
<reference evidence="8" key="1">
    <citation type="journal article" date="2014" name="Int. J. Syst. Evol. Microbiol.">
        <title>Complete genome sequence of Corynebacterium casei LMG S-19264T (=DSM 44701T), isolated from a smear-ripened cheese.</title>
        <authorList>
            <consortium name="US DOE Joint Genome Institute (JGI-PGF)"/>
            <person name="Walter F."/>
            <person name="Albersmeier A."/>
            <person name="Kalinowski J."/>
            <person name="Ruckert C."/>
        </authorList>
    </citation>
    <scope>NUCLEOTIDE SEQUENCE</scope>
    <source>
        <strain evidence="8">CGMCC 1.12777</strain>
    </source>
</reference>
<dbReference type="GO" id="GO:0042597">
    <property type="term" value="C:periplasmic space"/>
    <property type="evidence" value="ECO:0007669"/>
    <property type="project" value="InterPro"/>
</dbReference>
<dbReference type="SUPFAM" id="SSF81296">
    <property type="entry name" value="E set domains"/>
    <property type="match status" value="1"/>
</dbReference>
<keyword evidence="3" id="KW-0732">Signal</keyword>
<evidence type="ECO:0000256" key="6">
    <source>
        <dbReference type="SAM" id="Phobius"/>
    </source>
</evidence>
<dbReference type="GO" id="GO:0005507">
    <property type="term" value="F:copper ion binding"/>
    <property type="evidence" value="ECO:0007669"/>
    <property type="project" value="InterPro"/>
</dbReference>
<keyword evidence="6" id="KW-0472">Membrane</keyword>
<keyword evidence="2" id="KW-0479">Metal-binding</keyword>
<dbReference type="AlphaFoldDB" id="A0A8J3EMX5"/>
<evidence type="ECO:0000259" key="7">
    <source>
        <dbReference type="Pfam" id="PF04234"/>
    </source>
</evidence>
<evidence type="ECO:0000313" key="9">
    <source>
        <dbReference type="Proteomes" id="UP000656813"/>
    </source>
</evidence>
<feature type="transmembrane region" description="Helical" evidence="6">
    <location>
        <begin position="157"/>
        <end position="176"/>
    </location>
</feature>
<dbReference type="RefSeq" id="WP_188498494.1">
    <property type="nucleotide sequence ID" value="NZ_BMFV01000030.1"/>
</dbReference>
<name>A0A8J3EMX5_9BACL</name>
<keyword evidence="9" id="KW-1185">Reference proteome</keyword>
<dbReference type="InterPro" id="IPR007348">
    <property type="entry name" value="CopC_dom"/>
</dbReference>
<dbReference type="PANTHER" id="PTHR34820:SF4">
    <property type="entry name" value="INNER MEMBRANE PROTEIN YEBZ"/>
    <property type="match status" value="1"/>
</dbReference>
<dbReference type="Proteomes" id="UP000656813">
    <property type="component" value="Unassembled WGS sequence"/>
</dbReference>
<evidence type="ECO:0000313" key="8">
    <source>
        <dbReference type="EMBL" id="GGH86106.1"/>
    </source>
</evidence>
<keyword evidence="4" id="KW-0186">Copper</keyword>
<evidence type="ECO:0000256" key="1">
    <source>
        <dbReference type="ARBA" id="ARBA00004196"/>
    </source>
</evidence>
<feature type="region of interest" description="Disordered" evidence="5">
    <location>
        <begin position="123"/>
        <end position="149"/>
    </location>
</feature>
<dbReference type="GO" id="GO:0006825">
    <property type="term" value="P:copper ion transport"/>
    <property type="evidence" value="ECO:0007669"/>
    <property type="project" value="InterPro"/>
</dbReference>
<proteinExistence type="predicted"/>
<protein>
    <recommendedName>
        <fullName evidence="7">CopC domain-containing protein</fullName>
    </recommendedName>
</protein>
<evidence type="ECO:0000256" key="5">
    <source>
        <dbReference type="SAM" id="MobiDB-lite"/>
    </source>
</evidence>
<evidence type="ECO:0000256" key="3">
    <source>
        <dbReference type="ARBA" id="ARBA00022729"/>
    </source>
</evidence>
<comment type="caution">
    <text evidence="8">The sequence shown here is derived from an EMBL/GenBank/DDBJ whole genome shotgun (WGS) entry which is preliminary data.</text>
</comment>
<dbReference type="InterPro" id="IPR032694">
    <property type="entry name" value="CopC/D"/>
</dbReference>
<sequence>MLKKSSLLIALLFIGLFLPKVGFAHSELVSSTPKQGGEVDEPVSAITLNFGAAVEEFVDLTLTDQEGHTYALEKPIIKEKKVTLLTKKPLESGQYKLYWHLVGIDTHKVHGYMTFGVNQPAPKPSDIKASNESAAGDSGENGSAPAQDNQENRSSTLYIIMVIILTVLIIVGLFFISQKRSE</sequence>
<evidence type="ECO:0000256" key="4">
    <source>
        <dbReference type="ARBA" id="ARBA00023008"/>
    </source>
</evidence>
<comment type="subcellular location">
    <subcellularLocation>
        <location evidence="1">Cell envelope</location>
    </subcellularLocation>
</comment>
<reference evidence="8" key="2">
    <citation type="submission" date="2020-09" db="EMBL/GenBank/DDBJ databases">
        <authorList>
            <person name="Sun Q."/>
            <person name="Zhou Y."/>
        </authorList>
    </citation>
    <scope>NUCLEOTIDE SEQUENCE</scope>
    <source>
        <strain evidence="8">CGMCC 1.12777</strain>
    </source>
</reference>
<dbReference type="GO" id="GO:0030313">
    <property type="term" value="C:cell envelope"/>
    <property type="evidence" value="ECO:0007669"/>
    <property type="project" value="UniProtKB-SubCell"/>
</dbReference>
<dbReference type="InterPro" id="IPR014755">
    <property type="entry name" value="Cu-Rt/internalin_Ig-like"/>
</dbReference>
<dbReference type="GO" id="GO:0046688">
    <property type="term" value="P:response to copper ion"/>
    <property type="evidence" value="ECO:0007669"/>
    <property type="project" value="InterPro"/>
</dbReference>
<organism evidence="8 9">
    <name type="scientific">Pullulanibacillus pueri</name>
    <dbReference type="NCBI Taxonomy" id="1437324"/>
    <lineage>
        <taxon>Bacteria</taxon>
        <taxon>Bacillati</taxon>
        <taxon>Bacillota</taxon>
        <taxon>Bacilli</taxon>
        <taxon>Bacillales</taxon>
        <taxon>Sporolactobacillaceae</taxon>
        <taxon>Pullulanibacillus</taxon>
    </lineage>
</organism>
<dbReference type="GO" id="GO:0005886">
    <property type="term" value="C:plasma membrane"/>
    <property type="evidence" value="ECO:0007669"/>
    <property type="project" value="TreeGrafter"/>
</dbReference>
<dbReference type="EMBL" id="BMFV01000030">
    <property type="protein sequence ID" value="GGH86106.1"/>
    <property type="molecule type" value="Genomic_DNA"/>
</dbReference>
<keyword evidence="6" id="KW-0812">Transmembrane</keyword>
<evidence type="ECO:0000256" key="2">
    <source>
        <dbReference type="ARBA" id="ARBA00022723"/>
    </source>
</evidence>
<dbReference type="InterPro" id="IPR014756">
    <property type="entry name" value="Ig_E-set"/>
</dbReference>